<dbReference type="EMBL" id="LAZR01016398">
    <property type="protein sequence ID" value="KKM04692.1"/>
    <property type="molecule type" value="Genomic_DNA"/>
</dbReference>
<feature type="domain" description="Sulfatase N-terminal" evidence="1">
    <location>
        <begin position="9"/>
        <end position="60"/>
    </location>
</feature>
<dbReference type="InterPro" id="IPR017850">
    <property type="entry name" value="Alkaline_phosphatase_core_sf"/>
</dbReference>
<organism evidence="2">
    <name type="scientific">marine sediment metagenome</name>
    <dbReference type="NCBI Taxonomy" id="412755"/>
    <lineage>
        <taxon>unclassified sequences</taxon>
        <taxon>metagenomes</taxon>
        <taxon>ecological metagenomes</taxon>
    </lineage>
</organism>
<evidence type="ECO:0000313" key="2">
    <source>
        <dbReference type="EMBL" id="KKM04692.1"/>
    </source>
</evidence>
<gene>
    <name evidence="2" type="ORF">LCGC14_1761640</name>
</gene>
<dbReference type="InterPro" id="IPR052701">
    <property type="entry name" value="GAG_Ulvan_Degrading_Sulfatases"/>
</dbReference>
<sequence length="77" mass="8517">MPWPCSTNGMRKRSLEKADIWEGGHRVPFIVHWPGVVTPNSKSNQLVCLTDVMATLAEILRHPLAPGEGEDSFSFLG</sequence>
<dbReference type="Gene3D" id="3.40.720.10">
    <property type="entry name" value="Alkaline Phosphatase, subunit A"/>
    <property type="match status" value="1"/>
</dbReference>
<dbReference type="PANTHER" id="PTHR43751:SF3">
    <property type="entry name" value="SULFATASE N-TERMINAL DOMAIN-CONTAINING PROTEIN"/>
    <property type="match status" value="1"/>
</dbReference>
<comment type="caution">
    <text evidence="2">The sequence shown here is derived from an EMBL/GenBank/DDBJ whole genome shotgun (WGS) entry which is preliminary data.</text>
</comment>
<dbReference type="InterPro" id="IPR000917">
    <property type="entry name" value="Sulfatase_N"/>
</dbReference>
<accession>A0A0F9HN75</accession>
<feature type="non-terminal residue" evidence="2">
    <location>
        <position position="77"/>
    </location>
</feature>
<dbReference type="SUPFAM" id="SSF53649">
    <property type="entry name" value="Alkaline phosphatase-like"/>
    <property type="match status" value="1"/>
</dbReference>
<dbReference type="Pfam" id="PF00884">
    <property type="entry name" value="Sulfatase"/>
    <property type="match status" value="1"/>
</dbReference>
<name>A0A0F9HN75_9ZZZZ</name>
<proteinExistence type="predicted"/>
<protein>
    <recommendedName>
        <fullName evidence="1">Sulfatase N-terminal domain-containing protein</fullName>
    </recommendedName>
</protein>
<reference evidence="2" key="1">
    <citation type="journal article" date="2015" name="Nature">
        <title>Complex archaea that bridge the gap between prokaryotes and eukaryotes.</title>
        <authorList>
            <person name="Spang A."/>
            <person name="Saw J.H."/>
            <person name="Jorgensen S.L."/>
            <person name="Zaremba-Niedzwiedzka K."/>
            <person name="Martijn J."/>
            <person name="Lind A.E."/>
            <person name="van Eijk R."/>
            <person name="Schleper C."/>
            <person name="Guy L."/>
            <person name="Ettema T.J."/>
        </authorList>
    </citation>
    <scope>NUCLEOTIDE SEQUENCE</scope>
</reference>
<evidence type="ECO:0000259" key="1">
    <source>
        <dbReference type="Pfam" id="PF00884"/>
    </source>
</evidence>
<dbReference type="AlphaFoldDB" id="A0A0F9HN75"/>
<dbReference type="PANTHER" id="PTHR43751">
    <property type="entry name" value="SULFATASE"/>
    <property type="match status" value="1"/>
</dbReference>